<dbReference type="Proteomes" id="UP000030752">
    <property type="component" value="Unassembled WGS sequence"/>
</dbReference>
<evidence type="ECO:0000313" key="14">
    <source>
        <dbReference type="Proteomes" id="UP000030752"/>
    </source>
</evidence>
<keyword evidence="8" id="KW-0653">Protein transport</keyword>
<evidence type="ECO:0000259" key="12">
    <source>
        <dbReference type="PROSITE" id="PS50195"/>
    </source>
</evidence>
<keyword evidence="7" id="KW-0963">Cytoplasm</keyword>
<dbReference type="InParanoid" id="W2S1U1"/>
<gene>
    <name evidence="13" type="ORF">HMPREF1541_03848</name>
</gene>
<proteinExistence type="inferred from homology"/>
<dbReference type="EMBL" id="KB822719">
    <property type="protein sequence ID" value="ETN41909.1"/>
    <property type="molecule type" value="Genomic_DNA"/>
</dbReference>
<dbReference type="GO" id="GO:0005829">
    <property type="term" value="C:cytosol"/>
    <property type="evidence" value="ECO:0007669"/>
    <property type="project" value="GOC"/>
</dbReference>
<dbReference type="GO" id="GO:0042147">
    <property type="term" value="P:retrograde transport, endosome to Golgi"/>
    <property type="evidence" value="ECO:0007669"/>
    <property type="project" value="InterPro"/>
</dbReference>
<dbReference type="GO" id="GO:0005768">
    <property type="term" value="C:endosome"/>
    <property type="evidence" value="ECO:0007669"/>
    <property type="project" value="TreeGrafter"/>
</dbReference>
<dbReference type="STRING" id="1220924.W2S1U1"/>
<evidence type="ECO:0000256" key="5">
    <source>
        <dbReference type="ARBA" id="ARBA00014268"/>
    </source>
</evidence>
<feature type="region of interest" description="Disordered" evidence="11">
    <location>
        <begin position="1"/>
        <end position="47"/>
    </location>
</feature>
<organism evidence="13 14">
    <name type="scientific">Cyphellophora europaea (strain CBS 101466)</name>
    <name type="common">Phialophora europaea</name>
    <dbReference type="NCBI Taxonomy" id="1220924"/>
    <lineage>
        <taxon>Eukaryota</taxon>
        <taxon>Fungi</taxon>
        <taxon>Dikarya</taxon>
        <taxon>Ascomycota</taxon>
        <taxon>Pezizomycotina</taxon>
        <taxon>Eurotiomycetes</taxon>
        <taxon>Chaetothyriomycetidae</taxon>
        <taxon>Chaetothyriales</taxon>
        <taxon>Cyphellophoraceae</taxon>
        <taxon>Cyphellophora</taxon>
    </lineage>
</organism>
<dbReference type="SMART" id="SM00312">
    <property type="entry name" value="PX"/>
    <property type="match status" value="1"/>
</dbReference>
<evidence type="ECO:0000256" key="2">
    <source>
        <dbReference type="ARBA" id="ARBA00004287"/>
    </source>
</evidence>
<name>W2S1U1_CYPE1</name>
<dbReference type="FunCoup" id="W2S1U1">
    <property type="interactions" value="155"/>
</dbReference>
<dbReference type="Gene3D" id="1.20.1270.60">
    <property type="entry name" value="Arfaptin homology (AH) domain/BAR domain"/>
    <property type="match status" value="1"/>
</dbReference>
<protein>
    <recommendedName>
        <fullName evidence="5">Sorting nexin MVP1</fullName>
    </recommendedName>
    <alternativeName>
        <fullName evidence="10">Sorting nexin mvp1</fullName>
    </alternativeName>
</protein>
<dbReference type="SUPFAM" id="SSF64268">
    <property type="entry name" value="PX domain"/>
    <property type="match status" value="1"/>
</dbReference>
<dbReference type="PANTHER" id="PTHR47554:SF1">
    <property type="entry name" value="SORTING NEXIN MVP1"/>
    <property type="match status" value="1"/>
</dbReference>
<dbReference type="OrthoDB" id="10064318at2759"/>
<dbReference type="RefSeq" id="XP_008716418.1">
    <property type="nucleotide sequence ID" value="XM_008718196.1"/>
</dbReference>
<dbReference type="CDD" id="cd07597">
    <property type="entry name" value="BAR_SNX8"/>
    <property type="match status" value="1"/>
</dbReference>
<dbReference type="Gene3D" id="3.30.1520.10">
    <property type="entry name" value="Phox-like domain"/>
    <property type="match status" value="1"/>
</dbReference>
<dbReference type="Pfam" id="PF19566">
    <property type="entry name" value="Snx8_BAR_dom"/>
    <property type="match status" value="1"/>
</dbReference>
<comment type="similarity">
    <text evidence="4">Belongs to the sorting nexin family.</text>
</comment>
<evidence type="ECO:0000256" key="11">
    <source>
        <dbReference type="SAM" id="MobiDB-lite"/>
    </source>
</evidence>
<feature type="region of interest" description="Disordered" evidence="11">
    <location>
        <begin position="166"/>
        <end position="327"/>
    </location>
</feature>
<keyword evidence="9" id="KW-0472">Membrane</keyword>
<dbReference type="PANTHER" id="PTHR47554">
    <property type="entry name" value="SORTING NEXIN MVP1"/>
    <property type="match status" value="1"/>
</dbReference>
<evidence type="ECO:0000256" key="9">
    <source>
        <dbReference type="ARBA" id="ARBA00023136"/>
    </source>
</evidence>
<dbReference type="InterPro" id="IPR036871">
    <property type="entry name" value="PX_dom_sf"/>
</dbReference>
<dbReference type="HOGENOM" id="CLU_009058_1_0_1"/>
<dbReference type="eggNOG" id="KOG2273">
    <property type="taxonomic scope" value="Eukaryota"/>
</dbReference>
<dbReference type="InterPro" id="IPR027267">
    <property type="entry name" value="AH/BAR_dom_sf"/>
</dbReference>
<dbReference type="InterPro" id="IPR035704">
    <property type="entry name" value="SNX8/Mvp1_PX"/>
</dbReference>
<dbReference type="GO" id="GO:0016020">
    <property type="term" value="C:membrane"/>
    <property type="evidence" value="ECO:0007669"/>
    <property type="project" value="UniProtKB-SubCell"/>
</dbReference>
<keyword evidence="6" id="KW-0813">Transport</keyword>
<comment type="function">
    <text evidence="1">Required for vacuolar protein sorting.</text>
</comment>
<dbReference type="FunFam" id="1.20.1270.60:FF:000072">
    <property type="entry name" value="Sorting nexin MVP1"/>
    <property type="match status" value="1"/>
</dbReference>
<evidence type="ECO:0000256" key="4">
    <source>
        <dbReference type="ARBA" id="ARBA00010883"/>
    </source>
</evidence>
<dbReference type="FunFam" id="3.30.1520.10:FF:000037">
    <property type="entry name" value="Sorting nexin mvp-1"/>
    <property type="match status" value="1"/>
</dbReference>
<evidence type="ECO:0000256" key="3">
    <source>
        <dbReference type="ARBA" id="ARBA00004496"/>
    </source>
</evidence>
<dbReference type="PROSITE" id="PS50195">
    <property type="entry name" value="PX"/>
    <property type="match status" value="1"/>
</dbReference>
<comment type="subcellular location">
    <subcellularLocation>
        <location evidence="3">Cytoplasm</location>
    </subcellularLocation>
    <subcellularLocation>
        <location evidence="2">Membrane</location>
        <topology evidence="2">Peripheral membrane protein</topology>
        <orientation evidence="2">Cytoplasmic side</orientation>
    </subcellularLocation>
</comment>
<dbReference type="InterPro" id="IPR028662">
    <property type="entry name" value="SNX8/Mvp1"/>
</dbReference>
<dbReference type="CDD" id="cd06866">
    <property type="entry name" value="PX_SNX8_Mvp1p_like"/>
    <property type="match status" value="1"/>
</dbReference>
<evidence type="ECO:0000256" key="10">
    <source>
        <dbReference type="ARBA" id="ARBA00072009"/>
    </source>
</evidence>
<sequence>MSLFGEPSPTESTPAISKSLFGNEPAAASSTSLFDDDANGSPWSMPTPKKAARQNLLKNLLPATDVPESYIDAFDVVVEHVGSGAVDYITVDSILKSSKLDSDDRTRILGFLAPSGRESFKPLGRSEFNVLLALIGLAQEGEELSLDSVDDRRTRLPKPKVAFIDELHSKAQQQKVSTQDEPKPESPKTSPSKQTKPRQYSFGGDPTVDPWGSPSNNRGPPPSTAAHTMARPNGLGDKNLKPNGVERTTSAFTTHAAPDSGSGGSPPTARESGSMGGAGWGSYNGSSGDFSEQPTLGGGFGDSGEDGSSNHPGQRAQPAIGGSVLVPQGTGESVTITLLPEKEGMFLFQHHNYEVKAIRRGSSVVRRYSDFVWLLDCLQKRYPFRRLPLLPPKRVQVNGTHLAGDVSGFLEKRRRGLVRFSNQLVQHPVLSQETLVVMFLTVPTELTVWRKQATISVQEEFTGKALPPTLEDSLPTTLGELFEQVRAGVKRSAEIYINLCVLLERLVKRHEGLAADSSKFSLALQSLTDSSKDTYAIDTNDVPLLNDGIGAVAKHLSSTQTLLEDEGNAWEQGTLEDLKTIRDSMVSMRDMFDRRDKYARDNIPQLERRIEASEAKLQQLRAKPQGTIKPGEIEKVESSIISDKESIVQQHARGVFIKECVRDEIVTFQTTIHSISRFHQEWAQDRVKYAELQASNWRQLVDSVESMPLGD</sequence>
<evidence type="ECO:0000256" key="7">
    <source>
        <dbReference type="ARBA" id="ARBA00022490"/>
    </source>
</evidence>
<feature type="domain" description="PX" evidence="12">
    <location>
        <begin position="331"/>
        <end position="446"/>
    </location>
</feature>
<dbReference type="InterPro" id="IPR045734">
    <property type="entry name" value="Snx8_BAR_dom"/>
</dbReference>
<dbReference type="Pfam" id="PF00787">
    <property type="entry name" value="PX"/>
    <property type="match status" value="1"/>
</dbReference>
<accession>W2S1U1</accession>
<evidence type="ECO:0000313" key="13">
    <source>
        <dbReference type="EMBL" id="ETN41909.1"/>
    </source>
</evidence>
<evidence type="ECO:0000256" key="8">
    <source>
        <dbReference type="ARBA" id="ARBA00022927"/>
    </source>
</evidence>
<dbReference type="GeneID" id="19971187"/>
<evidence type="ECO:0000256" key="1">
    <source>
        <dbReference type="ARBA" id="ARBA00002474"/>
    </source>
</evidence>
<dbReference type="GO" id="GO:0032266">
    <property type="term" value="F:phosphatidylinositol-3-phosphate binding"/>
    <property type="evidence" value="ECO:0007669"/>
    <property type="project" value="TreeGrafter"/>
</dbReference>
<dbReference type="InterPro" id="IPR001683">
    <property type="entry name" value="PX_dom"/>
</dbReference>
<dbReference type="VEuPathDB" id="FungiDB:HMPREF1541_03848"/>
<reference evidence="13 14" key="1">
    <citation type="submission" date="2013-03" db="EMBL/GenBank/DDBJ databases">
        <title>The Genome Sequence of Phialophora europaea CBS 101466.</title>
        <authorList>
            <consortium name="The Broad Institute Genomics Platform"/>
            <person name="Cuomo C."/>
            <person name="de Hoog S."/>
            <person name="Gorbushina A."/>
            <person name="Walker B."/>
            <person name="Young S.K."/>
            <person name="Zeng Q."/>
            <person name="Gargeya S."/>
            <person name="Fitzgerald M."/>
            <person name="Haas B."/>
            <person name="Abouelleil A."/>
            <person name="Allen A.W."/>
            <person name="Alvarado L."/>
            <person name="Arachchi H.M."/>
            <person name="Berlin A.M."/>
            <person name="Chapman S.B."/>
            <person name="Gainer-Dewar J."/>
            <person name="Goldberg J."/>
            <person name="Griggs A."/>
            <person name="Gujja S."/>
            <person name="Hansen M."/>
            <person name="Howarth C."/>
            <person name="Imamovic A."/>
            <person name="Ireland A."/>
            <person name="Larimer J."/>
            <person name="McCowan C."/>
            <person name="Murphy C."/>
            <person name="Pearson M."/>
            <person name="Poon T.W."/>
            <person name="Priest M."/>
            <person name="Roberts A."/>
            <person name="Saif S."/>
            <person name="Shea T."/>
            <person name="Sisk P."/>
            <person name="Sykes S."/>
            <person name="Wortman J."/>
            <person name="Nusbaum C."/>
            <person name="Birren B."/>
        </authorList>
    </citation>
    <scope>NUCLEOTIDE SEQUENCE [LARGE SCALE GENOMIC DNA]</scope>
    <source>
        <strain evidence="13 14">CBS 101466</strain>
    </source>
</reference>
<dbReference type="AlphaFoldDB" id="W2S1U1"/>
<evidence type="ECO:0000256" key="6">
    <source>
        <dbReference type="ARBA" id="ARBA00022448"/>
    </source>
</evidence>
<feature type="compositionally biased region" description="Polar residues" evidence="11">
    <location>
        <begin position="283"/>
        <end position="294"/>
    </location>
</feature>
<dbReference type="GO" id="GO:0006623">
    <property type="term" value="P:protein targeting to vacuole"/>
    <property type="evidence" value="ECO:0007669"/>
    <property type="project" value="TreeGrafter"/>
</dbReference>
<keyword evidence="14" id="KW-1185">Reference proteome</keyword>